<feature type="transmembrane region" description="Helical" evidence="15">
    <location>
        <begin position="44"/>
        <end position="63"/>
    </location>
</feature>
<evidence type="ECO:0000256" key="14">
    <source>
        <dbReference type="ARBA" id="ARBA00023136"/>
    </source>
</evidence>
<keyword evidence="14 15" id="KW-0472">Membrane</keyword>
<evidence type="ECO:0000313" key="19">
    <source>
        <dbReference type="Proteomes" id="UP001066276"/>
    </source>
</evidence>
<evidence type="ECO:0000256" key="5">
    <source>
        <dbReference type="ARBA" id="ARBA00022475"/>
    </source>
</evidence>
<dbReference type="InterPro" id="IPR039010">
    <property type="entry name" value="Synaptotagmin_SMP"/>
</dbReference>
<dbReference type="GO" id="GO:0006869">
    <property type="term" value="P:lipid transport"/>
    <property type="evidence" value="ECO:0007669"/>
    <property type="project" value="UniProtKB-KW"/>
</dbReference>
<feature type="domain" description="SMP-LTD" evidence="17">
    <location>
        <begin position="109"/>
        <end position="288"/>
    </location>
</feature>
<dbReference type="FunFam" id="2.60.40.150:FF:000106">
    <property type="entry name" value="extended synaptotagmin-1 isoform X1"/>
    <property type="match status" value="2"/>
</dbReference>
<feature type="domain" description="C2" evidence="16">
    <location>
        <begin position="279"/>
        <end position="407"/>
    </location>
</feature>
<sequence length="1069" mass="121007">MPGEQPQEIPHRAEPGTPSGNNVYSLLLLFARSVALLAPVYMAGYYNISLLVVLGGLLGYVCWKHRRSGKERSLRTAMGLVEEEEETVRATVSPQGLLRGLPAWISFSEVEKVEWLNKVLLQLWPWFSQYMDKLMRGTIAASVRASNNHLQTFNFTKVDFGTKPLKVIGVQVHHTDHAKQQIILDLHISFDSDLEINCEVKKFFATFGVKGLQLKGPLRVILEPLIGDMPLVGALTMFFIRRPTLDLNWTGLTNLLDIPGLNVMSDTMVLDIIAWTMVLPNRLTVALVNDLPLAELRCPLPRGIVRIHLLEASNLPKQDLKVKGFASGKSDPYAVVRVGTQVFTSKTVDNEVNPKWMEMYEAIVHEVPGQELEVEVFDKDPDKDDFMGRMKLDLGEVKKERVIDQWYTLEKATSGKIRFRLEWLSLMSNTSKLEEVLLRNKEITAKTREEPSSSFLAIYLHKAEDLPAKKLGKNPNPMVQFSVHDVTKESKNVQDTVSPVWEQPFGFFVSDPQSQDLDIQVKDEDREVTLGSLKIPLSRLLSAENMTLDQAFQLEKSGSGSRIYMKLVLRILFQDALDKVVSPSPRSARGTPEKEQPISFTTINKEEKPLPSITSSNIRFGTENALRIHLVEAENLIAKDNFMKGLMKGASDPYAVIQVGGKKFRSRVIKENLNPRWNEMYEVLVDDIPGQDVAVEVFDKDVDKDDFLGRFKISLEKVLKSKFMDEWIPLEDVRSGRVHLRIEVLTTSVSSDSLDQVLLVNSLMQPKDNEELSSAILAVYLERAVALPMRKEKKPPSPCAELSLMKQKFKTKICPQTISPIWDEVVAFLSKNPYSETLEIQVKDDTHSLGSLSLPLSDILKVEGLTLDHWVHLENSSPESQVLLRAQLKILSSNHLMPEVGALNLDSVLQPREKELPNQEVRQRNTTTNSTAGAMDTSLGEIHLTIYVLPEKKLVVVVHACRNLKLPSKELPDPYVSMVLQPDKNRVTKRKTAVKKKTLNPEYKEKFEWDMSLEEVRRRQLELSVKNNSTSFMSRESNRIGKVYVDLSMTDPSQGLTQWFELTEDKDSI</sequence>
<dbReference type="SMART" id="SM00239">
    <property type="entry name" value="C2"/>
    <property type="match status" value="5"/>
</dbReference>
<dbReference type="GO" id="GO:0005544">
    <property type="term" value="F:calcium-dependent phospholipid binding"/>
    <property type="evidence" value="ECO:0007669"/>
    <property type="project" value="TreeGrafter"/>
</dbReference>
<feature type="domain" description="C2" evidence="16">
    <location>
        <begin position="437"/>
        <end position="556"/>
    </location>
</feature>
<keyword evidence="7" id="KW-0479">Metal-binding</keyword>
<dbReference type="SUPFAM" id="SSF49562">
    <property type="entry name" value="C2 domain (Calcium/lipid-binding domain, CaLB)"/>
    <property type="match status" value="5"/>
</dbReference>
<dbReference type="GO" id="GO:0035091">
    <property type="term" value="F:phosphatidylinositol binding"/>
    <property type="evidence" value="ECO:0007669"/>
    <property type="project" value="TreeGrafter"/>
</dbReference>
<comment type="subcellular location">
    <subcellularLocation>
        <location evidence="1">Cell membrane</location>
        <topology evidence="1">Peripheral membrane protein</topology>
    </subcellularLocation>
    <subcellularLocation>
        <location evidence="2">Endoplasmic reticulum membrane</location>
        <topology evidence="2">Multi-pass membrane protein</topology>
    </subcellularLocation>
</comment>
<keyword evidence="10" id="KW-0106">Calcium</keyword>
<accession>A0AAV7SAB0</accession>
<evidence type="ECO:0000256" key="1">
    <source>
        <dbReference type="ARBA" id="ARBA00004202"/>
    </source>
</evidence>
<evidence type="ECO:0000256" key="12">
    <source>
        <dbReference type="ARBA" id="ARBA00023055"/>
    </source>
</evidence>
<dbReference type="GO" id="GO:0061817">
    <property type="term" value="P:endoplasmic reticulum-plasma membrane tethering"/>
    <property type="evidence" value="ECO:0007669"/>
    <property type="project" value="InterPro"/>
</dbReference>
<dbReference type="FunFam" id="2.60.40.150:FF:000093">
    <property type="entry name" value="Extended synaptotagmin 3"/>
    <property type="match status" value="1"/>
</dbReference>
<dbReference type="PROSITE" id="PS51847">
    <property type="entry name" value="SMP"/>
    <property type="match status" value="1"/>
</dbReference>
<keyword evidence="11 15" id="KW-1133">Transmembrane helix</keyword>
<dbReference type="GO" id="GO:0031210">
    <property type="term" value="F:phosphatidylcholine binding"/>
    <property type="evidence" value="ECO:0007669"/>
    <property type="project" value="TreeGrafter"/>
</dbReference>
<dbReference type="Gene3D" id="2.60.40.150">
    <property type="entry name" value="C2 domain"/>
    <property type="match status" value="5"/>
</dbReference>
<organism evidence="18 19">
    <name type="scientific">Pleurodeles waltl</name>
    <name type="common">Iberian ribbed newt</name>
    <dbReference type="NCBI Taxonomy" id="8319"/>
    <lineage>
        <taxon>Eukaryota</taxon>
        <taxon>Metazoa</taxon>
        <taxon>Chordata</taxon>
        <taxon>Craniata</taxon>
        <taxon>Vertebrata</taxon>
        <taxon>Euteleostomi</taxon>
        <taxon>Amphibia</taxon>
        <taxon>Batrachia</taxon>
        <taxon>Caudata</taxon>
        <taxon>Salamandroidea</taxon>
        <taxon>Salamandridae</taxon>
        <taxon>Pleurodelinae</taxon>
        <taxon>Pleurodeles</taxon>
    </lineage>
</organism>
<evidence type="ECO:0000259" key="16">
    <source>
        <dbReference type="PROSITE" id="PS50004"/>
    </source>
</evidence>
<dbReference type="Pfam" id="PF17047">
    <property type="entry name" value="SMP_LBD"/>
    <property type="match status" value="1"/>
</dbReference>
<dbReference type="InterPro" id="IPR000008">
    <property type="entry name" value="C2_dom"/>
</dbReference>
<evidence type="ECO:0000256" key="6">
    <source>
        <dbReference type="ARBA" id="ARBA00022692"/>
    </source>
</evidence>
<dbReference type="PANTHER" id="PTHR45761:SF3">
    <property type="entry name" value="EXTENDED SYNAPTOTAGMIN-1"/>
    <property type="match status" value="1"/>
</dbReference>
<feature type="transmembrane region" description="Helical" evidence="15">
    <location>
        <begin position="220"/>
        <end position="240"/>
    </location>
</feature>
<keyword evidence="6 15" id="KW-0812">Transmembrane</keyword>
<evidence type="ECO:0000256" key="13">
    <source>
        <dbReference type="ARBA" id="ARBA00023121"/>
    </source>
</evidence>
<dbReference type="PROSITE" id="PS50004">
    <property type="entry name" value="C2"/>
    <property type="match status" value="5"/>
</dbReference>
<evidence type="ECO:0000256" key="2">
    <source>
        <dbReference type="ARBA" id="ARBA00004477"/>
    </source>
</evidence>
<dbReference type="Pfam" id="PF00168">
    <property type="entry name" value="C2"/>
    <property type="match status" value="5"/>
</dbReference>
<evidence type="ECO:0000313" key="18">
    <source>
        <dbReference type="EMBL" id="KAJ1160705.1"/>
    </source>
</evidence>
<feature type="domain" description="C2" evidence="16">
    <location>
        <begin position="605"/>
        <end position="728"/>
    </location>
</feature>
<evidence type="ECO:0000256" key="4">
    <source>
        <dbReference type="ARBA" id="ARBA00022448"/>
    </source>
</evidence>
<evidence type="ECO:0000256" key="3">
    <source>
        <dbReference type="ARBA" id="ARBA00005867"/>
    </source>
</evidence>
<dbReference type="InterPro" id="IPR051634">
    <property type="entry name" value="Extended_Synaptotagmin"/>
</dbReference>
<dbReference type="InterPro" id="IPR037733">
    <property type="entry name" value="Ext_Synaptotagmin_C2A"/>
</dbReference>
<keyword evidence="12" id="KW-0445">Lipid transport</keyword>
<comment type="caution">
    <text evidence="18">The sequence shown here is derived from an EMBL/GenBank/DDBJ whole genome shotgun (WGS) entry which is preliminary data.</text>
</comment>
<keyword evidence="5" id="KW-1003">Cell membrane</keyword>
<dbReference type="EMBL" id="JANPWB010000008">
    <property type="protein sequence ID" value="KAJ1160705.1"/>
    <property type="molecule type" value="Genomic_DNA"/>
</dbReference>
<keyword evidence="8" id="KW-0677">Repeat</keyword>
<evidence type="ECO:0000256" key="9">
    <source>
        <dbReference type="ARBA" id="ARBA00022824"/>
    </source>
</evidence>
<dbReference type="Proteomes" id="UP001066276">
    <property type="component" value="Chromosome 4_2"/>
</dbReference>
<evidence type="ECO:0000256" key="11">
    <source>
        <dbReference type="ARBA" id="ARBA00022989"/>
    </source>
</evidence>
<feature type="domain" description="C2" evidence="16">
    <location>
        <begin position="758"/>
        <end position="875"/>
    </location>
</feature>
<dbReference type="InterPro" id="IPR037752">
    <property type="entry name" value="C2C_KIAA1228"/>
</dbReference>
<dbReference type="InterPro" id="IPR037749">
    <property type="entry name" value="Ext_Synaptotagmin_C2B"/>
</dbReference>
<dbReference type="GO" id="GO:0005509">
    <property type="term" value="F:calcium ion binding"/>
    <property type="evidence" value="ECO:0007669"/>
    <property type="project" value="TreeGrafter"/>
</dbReference>
<dbReference type="InterPro" id="IPR031468">
    <property type="entry name" value="SMP_LBD"/>
</dbReference>
<comment type="similarity">
    <text evidence="3">Belongs to the extended synaptotagmin family.</text>
</comment>
<keyword evidence="19" id="KW-1185">Reference proteome</keyword>
<evidence type="ECO:0000256" key="7">
    <source>
        <dbReference type="ARBA" id="ARBA00022723"/>
    </source>
</evidence>
<keyword evidence="9" id="KW-0256">Endoplasmic reticulum</keyword>
<evidence type="ECO:0000259" key="17">
    <source>
        <dbReference type="PROSITE" id="PS51847"/>
    </source>
</evidence>
<dbReference type="AlphaFoldDB" id="A0AAV7SAB0"/>
<keyword evidence="4" id="KW-0813">Transport</keyword>
<dbReference type="CDD" id="cd04030">
    <property type="entry name" value="C2C_KIAA1228"/>
    <property type="match status" value="1"/>
</dbReference>
<dbReference type="CDD" id="cd04050">
    <property type="entry name" value="C2B_Synaptotagmin-like"/>
    <property type="match status" value="1"/>
</dbReference>
<dbReference type="InterPro" id="IPR035892">
    <property type="entry name" value="C2_domain_sf"/>
</dbReference>
<protein>
    <submittedName>
        <fullName evidence="18">Uncharacterized protein</fullName>
    </submittedName>
</protein>
<dbReference type="GO" id="GO:0005789">
    <property type="term" value="C:endoplasmic reticulum membrane"/>
    <property type="evidence" value="ECO:0007669"/>
    <property type="project" value="UniProtKB-SubCell"/>
</dbReference>
<dbReference type="FunFam" id="2.60.40.150:FF:000025">
    <property type="entry name" value="Extended synaptotagmin 2"/>
    <property type="match status" value="2"/>
</dbReference>
<evidence type="ECO:0000256" key="8">
    <source>
        <dbReference type="ARBA" id="ARBA00022737"/>
    </source>
</evidence>
<dbReference type="CDD" id="cd08391">
    <property type="entry name" value="C2A_C2C_Synaptotagmin_like"/>
    <property type="match status" value="2"/>
</dbReference>
<gene>
    <name evidence="18" type="ORF">NDU88_001198</name>
</gene>
<name>A0AAV7SAB0_PLEWA</name>
<dbReference type="GO" id="GO:0005886">
    <property type="term" value="C:plasma membrane"/>
    <property type="evidence" value="ECO:0007669"/>
    <property type="project" value="UniProtKB-SubCell"/>
</dbReference>
<evidence type="ECO:0000256" key="10">
    <source>
        <dbReference type="ARBA" id="ARBA00022837"/>
    </source>
</evidence>
<dbReference type="PANTHER" id="PTHR45761">
    <property type="entry name" value="EXTENDED SYNAPTOTAGMIN-LIKE PROTEIN 2, ISOFORM C"/>
    <property type="match status" value="1"/>
</dbReference>
<dbReference type="GO" id="GO:0008429">
    <property type="term" value="F:phosphatidylethanolamine binding"/>
    <property type="evidence" value="ECO:0007669"/>
    <property type="project" value="TreeGrafter"/>
</dbReference>
<keyword evidence="13" id="KW-0446">Lipid-binding</keyword>
<evidence type="ECO:0000256" key="15">
    <source>
        <dbReference type="SAM" id="Phobius"/>
    </source>
</evidence>
<reference evidence="18" key="1">
    <citation type="journal article" date="2022" name="bioRxiv">
        <title>Sequencing and chromosome-scale assembly of the giantPleurodeles waltlgenome.</title>
        <authorList>
            <person name="Brown T."/>
            <person name="Elewa A."/>
            <person name="Iarovenko S."/>
            <person name="Subramanian E."/>
            <person name="Araus A.J."/>
            <person name="Petzold A."/>
            <person name="Susuki M."/>
            <person name="Suzuki K.-i.T."/>
            <person name="Hayashi T."/>
            <person name="Toyoda A."/>
            <person name="Oliveira C."/>
            <person name="Osipova E."/>
            <person name="Leigh N.D."/>
            <person name="Simon A."/>
            <person name="Yun M.H."/>
        </authorList>
    </citation>
    <scope>NUCLEOTIDE SEQUENCE</scope>
    <source>
        <strain evidence="18">20211129_DDA</strain>
        <tissue evidence="18">Liver</tissue>
    </source>
</reference>
<feature type="domain" description="C2" evidence="16">
    <location>
        <begin position="938"/>
        <end position="1060"/>
    </location>
</feature>
<proteinExistence type="inferred from homology"/>